<dbReference type="AlphaFoldDB" id="A0AAF0P3Y3"/>
<proteinExistence type="predicted"/>
<gene>
    <name evidence="3" type="ORF">H1D33_30340</name>
</gene>
<sequence>MTTPSGGNSDDETWRRPEPSATADGTPVAQRPGDDRPTGTGHADEGEPREPGPAAGTDPTPAERTDPADPTPAERTDPADPTPTERTDPADPTLAERTDPADPTPAERTDQAHPTLAERTDPPATAPAEDPGDAEPAERPGDAGTDPAEAGHAGAGTSDTAVTTPAPEAGVPGGTSPWSREGASESPWARPDPAAPTGGWTATGGEWPGPAGYAGAPAPGGYAGPPTGTPPPPGWRPPVHVQVPPPRQLPPQDMAAMDRSEQRAQQLTYGVGAVVGVVLLLLTCLLCSRILF</sequence>
<evidence type="ECO:0000256" key="2">
    <source>
        <dbReference type="SAM" id="Phobius"/>
    </source>
</evidence>
<evidence type="ECO:0000313" key="3">
    <source>
        <dbReference type="EMBL" id="WMF04597.1"/>
    </source>
</evidence>
<feature type="compositionally biased region" description="Pro residues" evidence="1">
    <location>
        <begin position="227"/>
        <end position="236"/>
    </location>
</feature>
<keyword evidence="2" id="KW-0472">Membrane</keyword>
<reference evidence="3 4" key="2">
    <citation type="journal article" date="2021" name="Mar. Drugs">
        <title>A New Micromonospora Strain with Antibiotic Activity Isolated from the Microbiome of a Mid-Atlantic Deep-Sea Sponge.</title>
        <authorList>
            <person name="Back C.R."/>
            <person name="Stennett H.L."/>
            <person name="Williams S.E."/>
            <person name="Wang L."/>
            <person name="Ojeda Gomez J."/>
            <person name="Abdulle O.M."/>
            <person name="Duffy T."/>
            <person name="Neal C."/>
            <person name="Mantell J."/>
            <person name="Jepson M.A."/>
            <person name="Hendry K.R."/>
            <person name="Powell D."/>
            <person name="Stach J.E.M."/>
            <person name="Essex-Lopresti A.E."/>
            <person name="Willis C.L."/>
            <person name="Curnow P."/>
            <person name="Race P.R."/>
        </authorList>
    </citation>
    <scope>NUCLEOTIDE SEQUENCE [LARGE SCALE GENOMIC DNA]</scope>
    <source>
        <strain evidence="3 4">28ISP2-46</strain>
    </source>
</reference>
<keyword evidence="2" id="KW-1133">Transmembrane helix</keyword>
<dbReference type="KEGG" id="mfeu:H1D33_30340"/>
<dbReference type="EMBL" id="CP059322">
    <property type="protein sequence ID" value="WMF04597.1"/>
    <property type="molecule type" value="Genomic_DNA"/>
</dbReference>
<organism evidence="3 4">
    <name type="scientific">Micromonospora robiginosa</name>
    <dbReference type="NCBI Taxonomy" id="2749844"/>
    <lineage>
        <taxon>Bacteria</taxon>
        <taxon>Bacillati</taxon>
        <taxon>Actinomycetota</taxon>
        <taxon>Actinomycetes</taxon>
        <taxon>Micromonosporales</taxon>
        <taxon>Micromonosporaceae</taxon>
        <taxon>Micromonospora</taxon>
    </lineage>
</organism>
<evidence type="ECO:0000313" key="4">
    <source>
        <dbReference type="Proteomes" id="UP000510844"/>
    </source>
</evidence>
<feature type="compositionally biased region" description="Basic and acidic residues" evidence="1">
    <location>
        <begin position="61"/>
        <end position="121"/>
    </location>
</feature>
<name>A0AAF0P3Y3_9ACTN</name>
<dbReference type="RefSeq" id="WP_307755227.1">
    <property type="nucleotide sequence ID" value="NZ_CP059322.2"/>
</dbReference>
<dbReference type="Proteomes" id="UP000510844">
    <property type="component" value="Chromosome"/>
</dbReference>
<evidence type="ECO:0000256" key="1">
    <source>
        <dbReference type="SAM" id="MobiDB-lite"/>
    </source>
</evidence>
<keyword evidence="4" id="KW-1185">Reference proteome</keyword>
<protein>
    <submittedName>
        <fullName evidence="3">Uncharacterized protein</fullName>
    </submittedName>
</protein>
<feature type="region of interest" description="Disordered" evidence="1">
    <location>
        <begin position="1"/>
        <end position="258"/>
    </location>
</feature>
<keyword evidence="2" id="KW-0812">Transmembrane</keyword>
<reference evidence="4" key="1">
    <citation type="submission" date="2020-07" db="EMBL/GenBank/DDBJ databases">
        <title>A new Micromonospora strain with potent antibiotic activity isolated from the microbiome of a mid-Atlantic deep-sea sponge.</title>
        <authorList>
            <person name="Back C.R."/>
            <person name="Stennett H.L."/>
            <person name="Williams S.E."/>
            <person name="Wang L."/>
            <person name="Ojeda Gomez J."/>
            <person name="Abdulle O.M."/>
            <person name="Duffy T."/>
            <person name="Hendry K.R."/>
            <person name="Powell D."/>
            <person name="Stach J.E."/>
            <person name="Essex-Lopresti A.E."/>
            <person name="Willis C.L."/>
            <person name="Curnow P."/>
            <person name="Race P.R."/>
        </authorList>
    </citation>
    <scope>NUCLEOTIDE SEQUENCE [LARGE SCALE GENOMIC DNA]</scope>
    <source>
        <strain evidence="4">28ISP2-46</strain>
    </source>
</reference>
<feature type="compositionally biased region" description="Low complexity" evidence="1">
    <location>
        <begin position="191"/>
        <end position="226"/>
    </location>
</feature>
<feature type="compositionally biased region" description="Basic and acidic residues" evidence="1">
    <location>
        <begin position="32"/>
        <end position="50"/>
    </location>
</feature>
<feature type="transmembrane region" description="Helical" evidence="2">
    <location>
        <begin position="267"/>
        <end position="291"/>
    </location>
</feature>
<accession>A0AAF0P3Y3</accession>